<comment type="catalytic activity">
    <reaction evidence="1">
        <text>ATP + protein L-histidine = ADP + protein N-phospho-L-histidine.</text>
        <dbReference type="EC" id="2.7.13.3"/>
    </reaction>
</comment>
<dbReference type="InterPro" id="IPR036097">
    <property type="entry name" value="HisK_dim/P_sf"/>
</dbReference>
<dbReference type="OrthoDB" id="9797243at2"/>
<comment type="subcellular location">
    <subcellularLocation>
        <location evidence="2">Cell inner membrane</location>
        <topology evidence="2">Multi-pass membrane protein</topology>
    </subcellularLocation>
</comment>
<evidence type="ECO:0000256" key="6">
    <source>
        <dbReference type="ARBA" id="ARBA00022679"/>
    </source>
</evidence>
<dbReference type="InterPro" id="IPR004358">
    <property type="entry name" value="Sig_transdc_His_kin-like_C"/>
</dbReference>
<evidence type="ECO:0000313" key="24">
    <source>
        <dbReference type="Proteomes" id="UP000029393"/>
    </source>
</evidence>
<dbReference type="GO" id="GO:0005886">
    <property type="term" value="C:plasma membrane"/>
    <property type="evidence" value="ECO:0007669"/>
    <property type="project" value="UniProtKB-SubCell"/>
</dbReference>
<evidence type="ECO:0000256" key="17">
    <source>
        <dbReference type="PROSITE-ProRule" id="PRU00110"/>
    </source>
</evidence>
<keyword evidence="7 19" id="KW-0812">Transmembrane</keyword>
<dbReference type="PANTHER" id="PTHR45339">
    <property type="entry name" value="HYBRID SIGNAL TRANSDUCTION HISTIDINE KINASE J"/>
    <property type="match status" value="1"/>
</dbReference>
<evidence type="ECO:0000256" key="9">
    <source>
        <dbReference type="ARBA" id="ARBA00022777"/>
    </source>
</evidence>
<dbReference type="InterPro" id="IPR036890">
    <property type="entry name" value="HATPase_C_sf"/>
</dbReference>
<feature type="domain" description="Histidine kinase" evidence="20">
    <location>
        <begin position="189"/>
        <end position="410"/>
    </location>
</feature>
<dbReference type="SUPFAM" id="SSF55874">
    <property type="entry name" value="ATPase domain of HSP90 chaperone/DNA topoisomerase II/histidine kinase"/>
    <property type="match status" value="1"/>
</dbReference>
<evidence type="ECO:0000256" key="3">
    <source>
        <dbReference type="ARBA" id="ARBA00012438"/>
    </source>
</evidence>
<comment type="subunit">
    <text evidence="15">At low DSF concentrations, interacts with RpfF.</text>
</comment>
<reference evidence="23 24" key="1">
    <citation type="submission" date="2013-09" db="EMBL/GenBank/DDBJ databases">
        <title>Genome sequencing of Arenimonas metalli.</title>
        <authorList>
            <person name="Chen F."/>
            <person name="Wang G."/>
        </authorList>
    </citation>
    <scope>NUCLEOTIDE SEQUENCE [LARGE SCALE GENOMIC DNA]</scope>
    <source>
        <strain evidence="23 24">CF5-1</strain>
    </source>
</reference>
<dbReference type="Gene3D" id="1.10.287.130">
    <property type="match status" value="1"/>
</dbReference>
<keyword evidence="9" id="KW-0418">Kinase</keyword>
<evidence type="ECO:0000256" key="7">
    <source>
        <dbReference type="ARBA" id="ARBA00022692"/>
    </source>
</evidence>
<dbReference type="SUPFAM" id="SSF52172">
    <property type="entry name" value="CheY-like"/>
    <property type="match status" value="1"/>
</dbReference>
<keyword evidence="14 19" id="KW-0472">Membrane</keyword>
<keyword evidence="5 18" id="KW-0597">Phosphoprotein</keyword>
<dbReference type="SMART" id="SM00388">
    <property type="entry name" value="HisKA"/>
    <property type="match status" value="1"/>
</dbReference>
<feature type="modified residue" description="4-aspartylphosphate" evidence="18">
    <location>
        <position position="493"/>
    </location>
</feature>
<dbReference type="PROSITE" id="PS50110">
    <property type="entry name" value="RESPONSE_REGULATORY"/>
    <property type="match status" value="1"/>
</dbReference>
<keyword evidence="13" id="KW-0843">Virulence</keyword>
<dbReference type="AlphaFoldDB" id="A0A091B816"/>
<dbReference type="InterPro" id="IPR036641">
    <property type="entry name" value="HPT_dom_sf"/>
</dbReference>
<dbReference type="GO" id="GO:0005524">
    <property type="term" value="F:ATP binding"/>
    <property type="evidence" value="ECO:0007669"/>
    <property type="project" value="UniProtKB-KW"/>
</dbReference>
<dbReference type="Pfam" id="PF02518">
    <property type="entry name" value="HATPase_c"/>
    <property type="match status" value="1"/>
</dbReference>
<evidence type="ECO:0000256" key="11">
    <source>
        <dbReference type="ARBA" id="ARBA00022989"/>
    </source>
</evidence>
<dbReference type="Gene3D" id="3.40.50.2300">
    <property type="match status" value="1"/>
</dbReference>
<evidence type="ECO:0000256" key="15">
    <source>
        <dbReference type="ARBA" id="ARBA00064003"/>
    </source>
</evidence>
<evidence type="ECO:0000256" key="1">
    <source>
        <dbReference type="ARBA" id="ARBA00000085"/>
    </source>
</evidence>
<feature type="transmembrane region" description="Helical" evidence="19">
    <location>
        <begin position="47"/>
        <end position="66"/>
    </location>
</feature>
<evidence type="ECO:0000256" key="16">
    <source>
        <dbReference type="ARBA" id="ARBA00068150"/>
    </source>
</evidence>
<keyword evidence="6" id="KW-0808">Transferase</keyword>
<dbReference type="SMART" id="SM00448">
    <property type="entry name" value="REC"/>
    <property type="match status" value="1"/>
</dbReference>
<protein>
    <recommendedName>
        <fullName evidence="16">Sensory/regulatory protein RpfC</fullName>
        <ecNumber evidence="3">2.7.13.3</ecNumber>
    </recommendedName>
</protein>
<dbReference type="RefSeq" id="WP_084590617.1">
    <property type="nucleotide sequence ID" value="NZ_AVCK01000012.1"/>
</dbReference>
<feature type="domain" description="Response regulatory" evidence="21">
    <location>
        <begin position="444"/>
        <end position="561"/>
    </location>
</feature>
<evidence type="ECO:0000256" key="19">
    <source>
        <dbReference type="SAM" id="Phobius"/>
    </source>
</evidence>
<evidence type="ECO:0000256" key="12">
    <source>
        <dbReference type="ARBA" id="ARBA00023012"/>
    </source>
</evidence>
<dbReference type="InterPro" id="IPR003661">
    <property type="entry name" value="HisK_dim/P_dom"/>
</dbReference>
<feature type="transmembrane region" description="Helical" evidence="19">
    <location>
        <begin position="146"/>
        <end position="166"/>
    </location>
</feature>
<dbReference type="PROSITE" id="PS50894">
    <property type="entry name" value="HPT"/>
    <property type="match status" value="1"/>
</dbReference>
<dbReference type="SUPFAM" id="SSF47226">
    <property type="entry name" value="Histidine-containing phosphotransfer domain, HPT domain"/>
    <property type="match status" value="1"/>
</dbReference>
<dbReference type="InterPro" id="IPR008207">
    <property type="entry name" value="Sig_transdc_His_kin_Hpt_dom"/>
</dbReference>
<dbReference type="CDD" id="cd00082">
    <property type="entry name" value="HisKA"/>
    <property type="match status" value="1"/>
</dbReference>
<accession>A0A091B816</accession>
<dbReference type="PROSITE" id="PS50109">
    <property type="entry name" value="HIS_KIN"/>
    <property type="match status" value="1"/>
</dbReference>
<keyword evidence="24" id="KW-1185">Reference proteome</keyword>
<evidence type="ECO:0000256" key="5">
    <source>
        <dbReference type="ARBA" id="ARBA00022553"/>
    </source>
</evidence>
<dbReference type="EC" id="2.7.13.3" evidence="3"/>
<evidence type="ECO:0000259" key="22">
    <source>
        <dbReference type="PROSITE" id="PS50894"/>
    </source>
</evidence>
<feature type="modified residue" description="Phosphohistidine" evidence="17">
    <location>
        <position position="634"/>
    </location>
</feature>
<evidence type="ECO:0000256" key="13">
    <source>
        <dbReference type="ARBA" id="ARBA00023026"/>
    </source>
</evidence>
<dbReference type="STRING" id="1384056.N787_01185"/>
<dbReference type="Pfam" id="PF00072">
    <property type="entry name" value="Response_reg"/>
    <property type="match status" value="1"/>
</dbReference>
<evidence type="ECO:0000256" key="14">
    <source>
        <dbReference type="ARBA" id="ARBA00023136"/>
    </source>
</evidence>
<evidence type="ECO:0000256" key="8">
    <source>
        <dbReference type="ARBA" id="ARBA00022741"/>
    </source>
</evidence>
<dbReference type="InterPro" id="IPR005467">
    <property type="entry name" value="His_kinase_dom"/>
</dbReference>
<evidence type="ECO:0000256" key="2">
    <source>
        <dbReference type="ARBA" id="ARBA00004429"/>
    </source>
</evidence>
<sequence length="709" mass="76753">MIRAFANRPDSEHAQALVRLVIAAMLLLYLAGVASSAGAGDEVRLSLLILLAETVLGLGLVIAIMVSPGVSHPRRVIGMLADYGTLAAMMIIKGEVLAPLYVIIMWVTVGNGLRYGTHYLFAAMGLATLTFLSIIQFTPYWQQNPYLAWGLLVGLVAIPGYLISLLRDLRRVGEEARRANAAKSRFLANMSHEFRSPLNGIIGMAELLSSTRLAPEQRECADVIHTSAQSLLLLVEDVLDISAIEAGKLKRQDSEFAPREMARRIRTMLQPMAAGKNLQFNIDLPDAVPARLHGDVGHLSQILLNLVHNAIKFTEAGSVQLEVQVRERKGETVGLRFSVRDTGIGIPDEAKARIFTAFEQVDGGPTRRFGGTGLGTTIAKTLTELLGGTIAVEDNPGGGSHFWLDLEFRVAEAAEVAVPATGGGKIIAFDDPFVRHRARVRPLRILVADDQPANRLVLQRLLERAGHSTVFAENGEQALERLEEETIDAAIVDLHMPVMDGLEMIKQARVMQAGGPRTPILVLSADATVDAVRDAEAAGAYSFLTKPVVASRLLETLADIAGGGQEESAAVVRKDRLVPTLRTDVLEELAGMGLGKDFLDDFVDQCLRDASRCLAEAERGAATSKWEAVREAAHALKGVSENIGAQALVERSTEIMRASDAVLAKEWRRYLGMLGSMLEATAEQVRRELVRIAAQPQGEASRPPDHESG</sequence>
<gene>
    <name evidence="23" type="ORF">N787_01185</name>
</gene>
<dbReference type="FunFam" id="3.30.565.10:FF:000010">
    <property type="entry name" value="Sensor histidine kinase RcsC"/>
    <property type="match status" value="1"/>
</dbReference>
<keyword evidence="8" id="KW-0547">Nucleotide-binding</keyword>
<dbReference type="PANTHER" id="PTHR45339:SF1">
    <property type="entry name" value="HYBRID SIGNAL TRANSDUCTION HISTIDINE KINASE J"/>
    <property type="match status" value="1"/>
</dbReference>
<feature type="transmembrane region" description="Helical" evidence="19">
    <location>
        <begin position="119"/>
        <end position="140"/>
    </location>
</feature>
<keyword evidence="11 19" id="KW-1133">Transmembrane helix</keyword>
<keyword evidence="4" id="KW-1003">Cell membrane</keyword>
<dbReference type="CDD" id="cd16922">
    <property type="entry name" value="HATPase_EvgS-ArcB-TorS-like"/>
    <property type="match status" value="1"/>
</dbReference>
<dbReference type="PRINTS" id="PR00344">
    <property type="entry name" value="BCTRLSENSOR"/>
</dbReference>
<feature type="transmembrane region" description="Helical" evidence="19">
    <location>
        <begin position="86"/>
        <end position="107"/>
    </location>
</feature>
<feature type="domain" description="HPt" evidence="22">
    <location>
        <begin position="595"/>
        <end position="688"/>
    </location>
</feature>
<dbReference type="InterPro" id="IPR001789">
    <property type="entry name" value="Sig_transdc_resp-reg_receiver"/>
</dbReference>
<proteinExistence type="predicted"/>
<dbReference type="Pfam" id="PF01627">
    <property type="entry name" value="Hpt"/>
    <property type="match status" value="1"/>
</dbReference>
<dbReference type="Gene3D" id="1.20.120.160">
    <property type="entry name" value="HPT domain"/>
    <property type="match status" value="1"/>
</dbReference>
<dbReference type="EMBL" id="AVCK01000012">
    <property type="protein sequence ID" value="KFN46939.1"/>
    <property type="molecule type" value="Genomic_DNA"/>
</dbReference>
<dbReference type="InterPro" id="IPR003594">
    <property type="entry name" value="HATPase_dom"/>
</dbReference>
<dbReference type="FunFam" id="1.10.287.130:FF:000002">
    <property type="entry name" value="Two-component osmosensing histidine kinase"/>
    <property type="match status" value="1"/>
</dbReference>
<dbReference type="SUPFAM" id="SSF47384">
    <property type="entry name" value="Homodimeric domain of signal transducing histidine kinase"/>
    <property type="match status" value="1"/>
</dbReference>
<name>A0A091B816_9GAMM</name>
<dbReference type="InterPro" id="IPR011006">
    <property type="entry name" value="CheY-like_superfamily"/>
</dbReference>
<comment type="caution">
    <text evidence="23">The sequence shown here is derived from an EMBL/GenBank/DDBJ whole genome shotgun (WGS) entry which is preliminary data.</text>
</comment>
<dbReference type="eggNOG" id="COG2205">
    <property type="taxonomic scope" value="Bacteria"/>
</dbReference>
<evidence type="ECO:0000313" key="23">
    <source>
        <dbReference type="EMBL" id="KFN46939.1"/>
    </source>
</evidence>
<keyword evidence="12" id="KW-0902">Two-component regulatory system</keyword>
<dbReference type="GO" id="GO:0000155">
    <property type="term" value="F:phosphorelay sensor kinase activity"/>
    <property type="evidence" value="ECO:0007669"/>
    <property type="project" value="InterPro"/>
</dbReference>
<evidence type="ECO:0000256" key="18">
    <source>
        <dbReference type="PROSITE-ProRule" id="PRU00169"/>
    </source>
</evidence>
<dbReference type="CDD" id="cd17546">
    <property type="entry name" value="REC_hyHK_CKI1_RcsC-like"/>
    <property type="match status" value="1"/>
</dbReference>
<dbReference type="PATRIC" id="fig|1384056.3.peg.866"/>
<organism evidence="23 24">
    <name type="scientific">Arenimonas metalli CF5-1</name>
    <dbReference type="NCBI Taxonomy" id="1384056"/>
    <lineage>
        <taxon>Bacteria</taxon>
        <taxon>Pseudomonadati</taxon>
        <taxon>Pseudomonadota</taxon>
        <taxon>Gammaproteobacteria</taxon>
        <taxon>Lysobacterales</taxon>
        <taxon>Lysobacteraceae</taxon>
        <taxon>Arenimonas</taxon>
    </lineage>
</organism>
<feature type="transmembrane region" description="Helical" evidence="19">
    <location>
        <begin position="16"/>
        <end position="35"/>
    </location>
</feature>
<keyword evidence="10" id="KW-0067">ATP-binding</keyword>
<evidence type="ECO:0000256" key="4">
    <source>
        <dbReference type="ARBA" id="ARBA00022475"/>
    </source>
</evidence>
<dbReference type="Proteomes" id="UP000029393">
    <property type="component" value="Unassembled WGS sequence"/>
</dbReference>
<evidence type="ECO:0000259" key="20">
    <source>
        <dbReference type="PROSITE" id="PS50109"/>
    </source>
</evidence>
<dbReference type="Gene3D" id="3.30.565.10">
    <property type="entry name" value="Histidine kinase-like ATPase, C-terminal domain"/>
    <property type="match status" value="1"/>
</dbReference>
<evidence type="ECO:0000259" key="21">
    <source>
        <dbReference type="PROSITE" id="PS50110"/>
    </source>
</evidence>
<dbReference type="SMART" id="SM00387">
    <property type="entry name" value="HATPase_c"/>
    <property type="match status" value="1"/>
</dbReference>
<evidence type="ECO:0000256" key="10">
    <source>
        <dbReference type="ARBA" id="ARBA00022840"/>
    </source>
</evidence>
<dbReference type="Pfam" id="PF00512">
    <property type="entry name" value="HisKA"/>
    <property type="match status" value="1"/>
</dbReference>